<dbReference type="EMBL" id="JH795861">
    <property type="protein sequence ID" value="EJU02928.1"/>
    <property type="molecule type" value="Genomic_DNA"/>
</dbReference>
<keyword evidence="3" id="KW-1185">Reference proteome</keyword>
<dbReference type="OrthoDB" id="8960888at2759"/>
<name>M5GE30_DACPD</name>
<dbReference type="AlphaFoldDB" id="M5GE30"/>
<feature type="transmembrane region" description="Helical" evidence="1">
    <location>
        <begin position="20"/>
        <end position="42"/>
    </location>
</feature>
<sequence length="288" mass="32925">MDVHNWWSVLASAGLCWSLLVSAGLCWSLLVSAGLCWSLLAYNPDKMYARRCVRLRLDEIYRGTRYNVIQAETHYARYHLCRKCRPRQLLAAINDKSRLQAYYCSGKMKHVHREKTHGQDELDAVKGVIFASTLTKRLGLLFKIVDNNSRFLGWRGRLACFHGILENLLDPGAFLPVAPNPCGRCVLLSDMQMYEVRSSDQPSPRPKTRDGQGVGWSRKKMRLGGWDTSNMLVHTSTGPMYGPEAIRPPVAQYPPYPGDIWYHPQIDEPYKNALFGRLHKEVQIDVFE</sequence>
<dbReference type="RefSeq" id="XP_040629822.1">
    <property type="nucleotide sequence ID" value="XM_040771110.1"/>
</dbReference>
<evidence type="ECO:0000256" key="1">
    <source>
        <dbReference type="SAM" id="Phobius"/>
    </source>
</evidence>
<evidence type="ECO:0000313" key="2">
    <source>
        <dbReference type="EMBL" id="EJU02928.1"/>
    </source>
</evidence>
<accession>M5GE30</accession>
<dbReference type="HOGENOM" id="CLU_966505_0_0_1"/>
<dbReference type="GeneID" id="63686172"/>
<dbReference type="Proteomes" id="UP000030653">
    <property type="component" value="Unassembled WGS sequence"/>
</dbReference>
<protein>
    <submittedName>
        <fullName evidence="2">Uncharacterized protein</fullName>
    </submittedName>
</protein>
<organism evidence="2 3">
    <name type="scientific">Dacryopinax primogenitus (strain DJM 731)</name>
    <name type="common">Brown rot fungus</name>
    <dbReference type="NCBI Taxonomy" id="1858805"/>
    <lineage>
        <taxon>Eukaryota</taxon>
        <taxon>Fungi</taxon>
        <taxon>Dikarya</taxon>
        <taxon>Basidiomycota</taxon>
        <taxon>Agaricomycotina</taxon>
        <taxon>Dacrymycetes</taxon>
        <taxon>Dacrymycetales</taxon>
        <taxon>Dacrymycetaceae</taxon>
        <taxon>Dacryopinax</taxon>
    </lineage>
</organism>
<proteinExistence type="predicted"/>
<gene>
    <name evidence="2" type="ORF">DACRYDRAFT_15494</name>
</gene>
<evidence type="ECO:0000313" key="3">
    <source>
        <dbReference type="Proteomes" id="UP000030653"/>
    </source>
</evidence>
<reference evidence="2 3" key="1">
    <citation type="journal article" date="2012" name="Science">
        <title>The Paleozoic origin of enzymatic lignin decomposition reconstructed from 31 fungal genomes.</title>
        <authorList>
            <person name="Floudas D."/>
            <person name="Binder M."/>
            <person name="Riley R."/>
            <person name="Barry K."/>
            <person name="Blanchette R.A."/>
            <person name="Henrissat B."/>
            <person name="Martinez A.T."/>
            <person name="Otillar R."/>
            <person name="Spatafora J.W."/>
            <person name="Yadav J.S."/>
            <person name="Aerts A."/>
            <person name="Benoit I."/>
            <person name="Boyd A."/>
            <person name="Carlson A."/>
            <person name="Copeland A."/>
            <person name="Coutinho P.M."/>
            <person name="de Vries R.P."/>
            <person name="Ferreira P."/>
            <person name="Findley K."/>
            <person name="Foster B."/>
            <person name="Gaskell J."/>
            <person name="Glotzer D."/>
            <person name="Gorecki P."/>
            <person name="Heitman J."/>
            <person name="Hesse C."/>
            <person name="Hori C."/>
            <person name="Igarashi K."/>
            <person name="Jurgens J.A."/>
            <person name="Kallen N."/>
            <person name="Kersten P."/>
            <person name="Kohler A."/>
            <person name="Kuees U."/>
            <person name="Kumar T.K.A."/>
            <person name="Kuo A."/>
            <person name="LaButti K."/>
            <person name="Larrondo L.F."/>
            <person name="Lindquist E."/>
            <person name="Ling A."/>
            <person name="Lombard V."/>
            <person name="Lucas S."/>
            <person name="Lundell T."/>
            <person name="Martin R."/>
            <person name="McLaughlin D.J."/>
            <person name="Morgenstern I."/>
            <person name="Morin E."/>
            <person name="Murat C."/>
            <person name="Nagy L.G."/>
            <person name="Nolan M."/>
            <person name="Ohm R.A."/>
            <person name="Patyshakuliyeva A."/>
            <person name="Rokas A."/>
            <person name="Ruiz-Duenas F.J."/>
            <person name="Sabat G."/>
            <person name="Salamov A."/>
            <person name="Samejima M."/>
            <person name="Schmutz J."/>
            <person name="Slot J.C."/>
            <person name="St John F."/>
            <person name="Stenlid J."/>
            <person name="Sun H."/>
            <person name="Sun S."/>
            <person name="Syed K."/>
            <person name="Tsang A."/>
            <person name="Wiebenga A."/>
            <person name="Young D."/>
            <person name="Pisabarro A."/>
            <person name="Eastwood D.C."/>
            <person name="Martin F."/>
            <person name="Cullen D."/>
            <person name="Grigoriev I.V."/>
            <person name="Hibbett D.S."/>
        </authorList>
    </citation>
    <scope>NUCLEOTIDE SEQUENCE [LARGE SCALE GENOMIC DNA]</scope>
    <source>
        <strain evidence="2 3">DJM-731 SS1</strain>
    </source>
</reference>
<keyword evidence="1" id="KW-0472">Membrane</keyword>
<keyword evidence="1" id="KW-1133">Transmembrane helix</keyword>
<keyword evidence="1" id="KW-0812">Transmembrane</keyword>